<dbReference type="PANTHER" id="PTHR15715:SF37">
    <property type="entry name" value="LD47843P"/>
    <property type="match status" value="1"/>
</dbReference>
<keyword evidence="2" id="KW-1133">Transmembrane helix</keyword>
<evidence type="ECO:0000256" key="1">
    <source>
        <dbReference type="SAM" id="MobiDB-lite"/>
    </source>
</evidence>
<feature type="compositionally biased region" description="Basic and acidic residues" evidence="1">
    <location>
        <begin position="477"/>
        <end position="492"/>
    </location>
</feature>
<feature type="compositionally biased region" description="Polar residues" evidence="1">
    <location>
        <begin position="510"/>
        <end position="520"/>
    </location>
</feature>
<protein>
    <recommendedName>
        <fullName evidence="3">FHA domain-containing protein</fullName>
    </recommendedName>
</protein>
<feature type="domain" description="FHA" evidence="3">
    <location>
        <begin position="34"/>
        <end position="97"/>
    </location>
</feature>
<dbReference type="EMBL" id="ML986589">
    <property type="protein sequence ID" value="KAF2267762.1"/>
    <property type="molecule type" value="Genomic_DNA"/>
</dbReference>
<sequence>MSSVPPAIEITLRSIDGLDEFDERKILLTPGSRIAVGRSSKDARKQLQQGPDNAYIDSPVISRSHAIISADTGLSRPLVLLKDTGSMHGTMVNNKPLLRHTEHELANGDMIQFGVNVVRDQESFIAKKYLFDSKYAAPATIPKPAVSSGFSVPLDSSDDEGFENENETAFDALYYGSQSNPVNVDDSEEMQQGLVEPEDEELNAAPVAHVAAMSPDSTSPRPRISIDLTDHDDDDVHDDDNSSVESNEAGDSSDNQEDDNLSDECSMDESDVASSRDASEELEHESQQDADSVRRLKMEAMLDHEKQKDVTDEQDSAENAPAPAPFLASQIPPPPPPPPVISAASRLFFSNPPAPFNVRIAEPEPANTIVYDIFENPPWDMVGPHVPPRSSAPSKFAAWGPSAPEFNNAISTRDRASQQPWLEESSQVIFSPLGGDSRQEWFLPSNKVPTGESVGAAAGNSSEQRKQYTPPVLTPFSDHKPSPSAKSEEHPLQQHTGRPYVVTPPAATTDDITSSLPQPNRRTKVSIPEIVDDDPQRPPTPTSVKSLKRKADVLEEEVDVAPVTPPAEADAQQTPVPTAQPTAQRPKKRLRSVMSYLATATAGVVVGGLSVVALFGNLPEHFFDD</sequence>
<feature type="compositionally biased region" description="Pro residues" evidence="1">
    <location>
        <begin position="331"/>
        <end position="340"/>
    </location>
</feature>
<feature type="compositionally biased region" description="Acidic residues" evidence="1">
    <location>
        <begin position="254"/>
        <end position="271"/>
    </location>
</feature>
<dbReference type="PANTHER" id="PTHR15715">
    <property type="entry name" value="CENTROSOMAL PROTEIN OF 170 KDA"/>
    <property type="match status" value="1"/>
</dbReference>
<evidence type="ECO:0000259" key="3">
    <source>
        <dbReference type="PROSITE" id="PS50006"/>
    </source>
</evidence>
<dbReference type="SMART" id="SM00240">
    <property type="entry name" value="FHA"/>
    <property type="match status" value="1"/>
</dbReference>
<name>A0A9P4N608_9PLEO</name>
<proteinExistence type="predicted"/>
<dbReference type="Gene3D" id="2.60.200.20">
    <property type="match status" value="1"/>
</dbReference>
<evidence type="ECO:0000313" key="5">
    <source>
        <dbReference type="Proteomes" id="UP000800093"/>
    </source>
</evidence>
<dbReference type="GO" id="GO:0005737">
    <property type="term" value="C:cytoplasm"/>
    <property type="evidence" value="ECO:0007669"/>
    <property type="project" value="TreeGrafter"/>
</dbReference>
<feature type="region of interest" description="Disordered" evidence="1">
    <location>
        <begin position="177"/>
        <end position="344"/>
    </location>
</feature>
<organism evidence="4 5">
    <name type="scientific">Lojkania enalia</name>
    <dbReference type="NCBI Taxonomy" id="147567"/>
    <lineage>
        <taxon>Eukaryota</taxon>
        <taxon>Fungi</taxon>
        <taxon>Dikarya</taxon>
        <taxon>Ascomycota</taxon>
        <taxon>Pezizomycotina</taxon>
        <taxon>Dothideomycetes</taxon>
        <taxon>Pleosporomycetidae</taxon>
        <taxon>Pleosporales</taxon>
        <taxon>Pleosporales incertae sedis</taxon>
        <taxon>Lojkania</taxon>
    </lineage>
</organism>
<dbReference type="Pfam" id="PF00498">
    <property type="entry name" value="FHA"/>
    <property type="match status" value="1"/>
</dbReference>
<feature type="region of interest" description="Disordered" evidence="1">
    <location>
        <begin position="433"/>
        <end position="587"/>
    </location>
</feature>
<keyword evidence="2" id="KW-0472">Membrane</keyword>
<dbReference type="InterPro" id="IPR000253">
    <property type="entry name" value="FHA_dom"/>
</dbReference>
<comment type="caution">
    <text evidence="4">The sequence shown here is derived from an EMBL/GenBank/DDBJ whole genome shotgun (WGS) entry which is preliminary data.</text>
</comment>
<feature type="transmembrane region" description="Helical" evidence="2">
    <location>
        <begin position="593"/>
        <end position="615"/>
    </location>
</feature>
<keyword evidence="2" id="KW-0812">Transmembrane</keyword>
<evidence type="ECO:0000256" key="2">
    <source>
        <dbReference type="SAM" id="Phobius"/>
    </source>
</evidence>
<evidence type="ECO:0000313" key="4">
    <source>
        <dbReference type="EMBL" id="KAF2267762.1"/>
    </source>
</evidence>
<feature type="compositionally biased region" description="Basic and acidic residues" evidence="1">
    <location>
        <begin position="277"/>
        <end position="311"/>
    </location>
</feature>
<dbReference type="Proteomes" id="UP000800093">
    <property type="component" value="Unassembled WGS sequence"/>
</dbReference>
<accession>A0A9P4N608</accession>
<dbReference type="AlphaFoldDB" id="A0A9P4N608"/>
<dbReference type="SUPFAM" id="SSF49879">
    <property type="entry name" value="SMAD/FHA domain"/>
    <property type="match status" value="1"/>
</dbReference>
<reference evidence="5" key="1">
    <citation type="journal article" date="2020" name="Stud. Mycol.">
        <title>101 Dothideomycetes genomes: A test case for predicting lifestyles and emergence of pathogens.</title>
        <authorList>
            <person name="Haridas S."/>
            <person name="Albert R."/>
            <person name="Binder M."/>
            <person name="Bloem J."/>
            <person name="LaButti K."/>
            <person name="Salamov A."/>
            <person name="Andreopoulos B."/>
            <person name="Baker S."/>
            <person name="Barry K."/>
            <person name="Bills G."/>
            <person name="Bluhm B."/>
            <person name="Cannon C."/>
            <person name="Castanera R."/>
            <person name="Culley D."/>
            <person name="Daum C."/>
            <person name="Ezra D."/>
            <person name="Gonzalez J."/>
            <person name="Henrissat B."/>
            <person name="Kuo A."/>
            <person name="Liang C."/>
            <person name="Lipzen A."/>
            <person name="Lutzoni F."/>
            <person name="Magnuson J."/>
            <person name="Mondo S."/>
            <person name="Nolan M."/>
            <person name="Ohm R."/>
            <person name="Pangilinan J."/>
            <person name="Park H.-J."/>
            <person name="Ramirez L."/>
            <person name="Alfaro M."/>
            <person name="Sun H."/>
            <person name="Tritt A."/>
            <person name="Yoshinaga Y."/>
            <person name="Zwiers L.-H."/>
            <person name="Turgeon B."/>
            <person name="Goodwin S."/>
            <person name="Spatafora J."/>
            <person name="Crous P."/>
            <person name="Grigoriev I."/>
        </authorList>
    </citation>
    <scope>NUCLEOTIDE SEQUENCE [LARGE SCALE GENOMIC DNA]</scope>
    <source>
        <strain evidence="5">CBS 304.66</strain>
    </source>
</reference>
<gene>
    <name evidence="4" type="ORF">CC78DRAFT_47188</name>
</gene>
<feature type="compositionally biased region" description="Polar residues" evidence="1">
    <location>
        <begin position="571"/>
        <end position="583"/>
    </location>
</feature>
<dbReference type="InterPro" id="IPR008984">
    <property type="entry name" value="SMAD_FHA_dom_sf"/>
</dbReference>
<feature type="compositionally biased region" description="Acidic residues" evidence="1">
    <location>
        <begin position="230"/>
        <end position="242"/>
    </location>
</feature>
<dbReference type="PROSITE" id="PS50006">
    <property type="entry name" value="FHA_DOMAIN"/>
    <property type="match status" value="1"/>
</dbReference>
<keyword evidence="5" id="KW-1185">Reference proteome</keyword>
<dbReference type="InterPro" id="IPR051176">
    <property type="entry name" value="Cent_Immune-Sig_Mod"/>
</dbReference>
<dbReference type="OrthoDB" id="4096268at2759"/>